<dbReference type="AlphaFoldDB" id="A0AB73BWM3"/>
<dbReference type="Gene3D" id="3.30.70.1900">
    <property type="match status" value="1"/>
</dbReference>
<reference evidence="2 3" key="1">
    <citation type="submission" date="2014-01" db="EMBL/GenBank/DDBJ databases">
        <title>Comparative genomics of Fusobacterium necrophorum wild isolates.</title>
        <authorList>
            <person name="Kittichotirat W."/>
            <person name="Bumgarner R.E."/>
            <person name="Lawrence P."/>
        </authorList>
    </citation>
    <scope>NUCLEOTIDE SEQUENCE [LARGE SCALE GENOMIC DNA]</scope>
    <source>
        <strain evidence="2 3">BL</strain>
    </source>
</reference>
<proteinExistence type="predicted"/>
<gene>
    <name evidence="2" type="ORF">FUSO3_05000</name>
</gene>
<accession>A0AB73BWM3</accession>
<evidence type="ECO:0000313" key="3">
    <source>
        <dbReference type="Proteomes" id="UP000027473"/>
    </source>
</evidence>
<name>A0AB73BWM3_9FUSO</name>
<feature type="domain" description="CRISPR-associated protein Cas6 C-terminal" evidence="1">
    <location>
        <begin position="128"/>
        <end position="241"/>
    </location>
</feature>
<dbReference type="Pfam" id="PF10040">
    <property type="entry name" value="CRISPR_Cas6"/>
    <property type="match status" value="1"/>
</dbReference>
<evidence type="ECO:0000313" key="2">
    <source>
        <dbReference type="EMBL" id="KDE63548.1"/>
    </source>
</evidence>
<organism evidence="2 3">
    <name type="scientific">Fusobacterium necrophorum BL</name>
    <dbReference type="NCBI Taxonomy" id="1441732"/>
    <lineage>
        <taxon>Bacteria</taxon>
        <taxon>Fusobacteriati</taxon>
        <taxon>Fusobacteriota</taxon>
        <taxon>Fusobacteriia</taxon>
        <taxon>Fusobacteriales</taxon>
        <taxon>Fusobacteriaceae</taxon>
        <taxon>Fusobacterium</taxon>
    </lineage>
</organism>
<dbReference type="Proteomes" id="UP000027473">
    <property type="component" value="Unassembled WGS sequence"/>
</dbReference>
<comment type="caution">
    <text evidence="2">The sequence shown here is derived from an EMBL/GenBank/DDBJ whole genome shotgun (WGS) entry which is preliminary data.</text>
</comment>
<dbReference type="EMBL" id="JAAC01000073">
    <property type="protein sequence ID" value="KDE63548.1"/>
    <property type="molecule type" value="Genomic_DNA"/>
</dbReference>
<sequence length="251" mass="29838">MIRSVVISLKYIGVEEKRILKYQNFNFFQKLFLSLDFQYTELRKIQISNFLTSKKVLEQNQNYNIRICSLYSTLLLKLIQKLFLLSISKEKIQLGENDFFINNILFQHKCSKEFQFHKIVEVPAKVKINFITPTCFKVGDNIFISLEGKYVYHSLLQSIKKSDFANQYKYFKYFPFDKIQTKIQKEKKVSFYKNYQGMVGEAVYFLDKNSSPKDLWIFYFLSSLSFFSGIGWKTQDGYGQVNVNFLDTLEF</sequence>
<evidence type="ECO:0000259" key="1">
    <source>
        <dbReference type="Pfam" id="PF10040"/>
    </source>
</evidence>
<dbReference type="InterPro" id="IPR019267">
    <property type="entry name" value="CRISPR-assoc_Cas6_C"/>
</dbReference>
<protein>
    <recommendedName>
        <fullName evidence="1">CRISPR-associated protein Cas6 C-terminal domain-containing protein</fullName>
    </recommendedName>
</protein>
<dbReference type="RefSeq" id="WP_035914680.1">
    <property type="nucleotide sequence ID" value="NZ_JAAC01000073.1"/>
</dbReference>